<proteinExistence type="predicted"/>
<dbReference type="AlphaFoldDB" id="A0A821CCR7"/>
<keyword evidence="1" id="KW-0812">Transmembrane</keyword>
<sequence length="95" mass="11082">MKQKKFKQQHYHSRDNYDHISTAAAAASLSSSSSYIQLQNNNNVLTYSPPKQSLLNCTHIRSYIIIFLFIFLLLLLTFCILFPKKEDANTYLNHR</sequence>
<name>A0A821CCR7_9BILA</name>
<protein>
    <submittedName>
        <fullName evidence="2">Uncharacterized protein</fullName>
    </submittedName>
</protein>
<organism evidence="2 3">
    <name type="scientific">Rotaria magnacalcarata</name>
    <dbReference type="NCBI Taxonomy" id="392030"/>
    <lineage>
        <taxon>Eukaryota</taxon>
        <taxon>Metazoa</taxon>
        <taxon>Spiralia</taxon>
        <taxon>Gnathifera</taxon>
        <taxon>Rotifera</taxon>
        <taxon>Eurotatoria</taxon>
        <taxon>Bdelloidea</taxon>
        <taxon>Philodinida</taxon>
        <taxon>Philodinidae</taxon>
        <taxon>Rotaria</taxon>
    </lineage>
</organism>
<feature type="non-terminal residue" evidence="2">
    <location>
        <position position="95"/>
    </location>
</feature>
<keyword evidence="1" id="KW-1133">Transmembrane helix</keyword>
<evidence type="ECO:0000256" key="1">
    <source>
        <dbReference type="SAM" id="Phobius"/>
    </source>
</evidence>
<comment type="caution">
    <text evidence="2">The sequence shown here is derived from an EMBL/GenBank/DDBJ whole genome shotgun (WGS) entry which is preliminary data.</text>
</comment>
<reference evidence="2" key="1">
    <citation type="submission" date="2021-02" db="EMBL/GenBank/DDBJ databases">
        <authorList>
            <person name="Nowell W R."/>
        </authorList>
    </citation>
    <scope>NUCLEOTIDE SEQUENCE</scope>
</reference>
<accession>A0A821CCR7</accession>
<evidence type="ECO:0000313" key="2">
    <source>
        <dbReference type="EMBL" id="CAF4603704.1"/>
    </source>
</evidence>
<dbReference type="Proteomes" id="UP000663866">
    <property type="component" value="Unassembled WGS sequence"/>
</dbReference>
<evidence type="ECO:0000313" key="3">
    <source>
        <dbReference type="Proteomes" id="UP000663866"/>
    </source>
</evidence>
<dbReference type="EMBL" id="CAJOBG010073453">
    <property type="protein sequence ID" value="CAF4603704.1"/>
    <property type="molecule type" value="Genomic_DNA"/>
</dbReference>
<keyword evidence="3" id="KW-1185">Reference proteome</keyword>
<keyword evidence="1" id="KW-0472">Membrane</keyword>
<gene>
    <name evidence="2" type="ORF">OVN521_LOCUS45267</name>
</gene>
<feature type="transmembrane region" description="Helical" evidence="1">
    <location>
        <begin position="63"/>
        <end position="83"/>
    </location>
</feature>